<dbReference type="PIRSF" id="PIRSF000903">
    <property type="entry name" value="B5n-ttraPtase_sm"/>
    <property type="match status" value="1"/>
</dbReference>
<comment type="catalytic activity">
    <reaction evidence="8">
        <text>P(1),P(4)-bis(5'-adenosyl) tetraphosphate + H2O = 2 ADP + 2 H(+)</text>
        <dbReference type="Rhea" id="RHEA:24252"/>
        <dbReference type="ChEBI" id="CHEBI:15377"/>
        <dbReference type="ChEBI" id="CHEBI:15378"/>
        <dbReference type="ChEBI" id="CHEBI:58141"/>
        <dbReference type="ChEBI" id="CHEBI:456216"/>
        <dbReference type="EC" id="3.6.1.41"/>
    </reaction>
</comment>
<dbReference type="PANTHER" id="PTHR40942:SF4">
    <property type="entry name" value="CYTOCHROME C5"/>
    <property type="match status" value="1"/>
</dbReference>
<gene>
    <name evidence="10" type="ORF">METZ01_LOCUS17875</name>
</gene>
<dbReference type="InterPro" id="IPR004617">
    <property type="entry name" value="ApaH"/>
</dbReference>
<proteinExistence type="inferred from homology"/>
<dbReference type="Pfam" id="PF00149">
    <property type="entry name" value="Metallophos"/>
    <property type="match status" value="1"/>
</dbReference>
<protein>
    <recommendedName>
        <fullName evidence="3">bis(5'-nucleosyl)-tetraphosphatase (symmetrical)</fullName>
        <ecNumber evidence="3">3.6.1.41</ecNumber>
    </recommendedName>
    <alternativeName>
        <fullName evidence="6">Ap4A hydrolase</fullName>
    </alternativeName>
    <alternativeName>
        <fullName evidence="5">Diadenosine 5',5'''-P1,P4-tetraphosphate pyrophosphohydrolase</fullName>
    </alternativeName>
    <alternativeName>
        <fullName evidence="7">Diadenosine tetraphosphatase</fullName>
    </alternativeName>
</protein>
<feature type="domain" description="Calcineurin-like phosphoesterase" evidence="9">
    <location>
        <begin position="5"/>
        <end position="157"/>
    </location>
</feature>
<reference evidence="10" key="1">
    <citation type="submission" date="2018-05" db="EMBL/GenBank/DDBJ databases">
        <authorList>
            <person name="Lanie J.A."/>
            <person name="Ng W.-L."/>
            <person name="Kazmierczak K.M."/>
            <person name="Andrzejewski T.M."/>
            <person name="Davidsen T.M."/>
            <person name="Wayne K.J."/>
            <person name="Tettelin H."/>
            <person name="Glass J.I."/>
            <person name="Rusch D."/>
            <person name="Podicherti R."/>
            <person name="Tsui H.-C.T."/>
            <person name="Winkler M.E."/>
        </authorList>
    </citation>
    <scope>NUCLEOTIDE SEQUENCE</scope>
</reference>
<dbReference type="EC" id="3.6.1.41" evidence="3"/>
<dbReference type="NCBIfam" id="NF001204">
    <property type="entry name" value="PRK00166.1"/>
    <property type="match status" value="1"/>
</dbReference>
<evidence type="ECO:0000259" key="9">
    <source>
        <dbReference type="Pfam" id="PF00149"/>
    </source>
</evidence>
<dbReference type="Gene3D" id="3.60.21.10">
    <property type="match status" value="1"/>
</dbReference>
<keyword evidence="4" id="KW-0378">Hydrolase</keyword>
<evidence type="ECO:0000256" key="2">
    <source>
        <dbReference type="ARBA" id="ARBA00005419"/>
    </source>
</evidence>
<evidence type="ECO:0000256" key="6">
    <source>
        <dbReference type="ARBA" id="ARBA00032248"/>
    </source>
</evidence>
<dbReference type="PANTHER" id="PTHR40942">
    <property type="match status" value="1"/>
</dbReference>
<evidence type="ECO:0000256" key="1">
    <source>
        <dbReference type="ARBA" id="ARBA00003413"/>
    </source>
</evidence>
<dbReference type="SUPFAM" id="SSF56300">
    <property type="entry name" value="Metallo-dependent phosphatases"/>
    <property type="match status" value="1"/>
</dbReference>
<dbReference type="InterPro" id="IPR029052">
    <property type="entry name" value="Metallo-depent_PP-like"/>
</dbReference>
<evidence type="ECO:0000256" key="3">
    <source>
        <dbReference type="ARBA" id="ARBA00012506"/>
    </source>
</evidence>
<comment type="function">
    <text evidence="1">Hydrolyzes diadenosine 5',5'''-P1,P4-tetraphosphate to yield ADP.</text>
</comment>
<dbReference type="InterPro" id="IPR004843">
    <property type="entry name" value="Calcineurin-like_PHP"/>
</dbReference>
<comment type="similarity">
    <text evidence="2">Belongs to the Ap4A hydrolase family.</text>
</comment>
<dbReference type="NCBIfam" id="TIGR00668">
    <property type="entry name" value="apaH"/>
    <property type="match status" value="1"/>
</dbReference>
<sequence length="278" mass="32283">MANYAIGDVQGCFFELKGLLDEINFDPTQDKLWFVGDLINRGPDSLRTIEFIYKIKDSCNVVLGNHDIHFLAVAENLRKPFKEDTLKQLLESENLNLYKEWLRNQSLLYYENIQCEDGDKIYLMTHAGIPPHWSWQVAMEAAQEIKEALSDDKLYRDYLSNIYGNLPNKSEPNLNRIDRMRLNTNYLTRMRFCKSDGELELEAKGIESDKPKGFNAWFNHPLTIKNENLHLIFGHWAALGGKTNIKKIIAIDTGCVWGYKLSAYRLEDSKVFSYDRIT</sequence>
<organism evidence="10">
    <name type="scientific">marine metagenome</name>
    <dbReference type="NCBI Taxonomy" id="408172"/>
    <lineage>
        <taxon>unclassified sequences</taxon>
        <taxon>metagenomes</taxon>
        <taxon>ecological metagenomes</taxon>
    </lineage>
</organism>
<dbReference type="EMBL" id="UINC01000949">
    <property type="protein sequence ID" value="SUZ65021.1"/>
    <property type="molecule type" value="Genomic_DNA"/>
</dbReference>
<dbReference type="AlphaFoldDB" id="A0A381PDE3"/>
<name>A0A381PDE3_9ZZZZ</name>
<evidence type="ECO:0000256" key="4">
    <source>
        <dbReference type="ARBA" id="ARBA00022801"/>
    </source>
</evidence>
<evidence type="ECO:0000256" key="5">
    <source>
        <dbReference type="ARBA" id="ARBA00031248"/>
    </source>
</evidence>
<evidence type="ECO:0000256" key="7">
    <source>
        <dbReference type="ARBA" id="ARBA00033210"/>
    </source>
</evidence>
<evidence type="ECO:0000313" key="10">
    <source>
        <dbReference type="EMBL" id="SUZ65021.1"/>
    </source>
</evidence>
<evidence type="ECO:0000256" key="8">
    <source>
        <dbReference type="ARBA" id="ARBA00049417"/>
    </source>
</evidence>
<accession>A0A381PDE3</accession>
<dbReference type="GO" id="GO:0008803">
    <property type="term" value="F:bis(5'-nucleosyl)-tetraphosphatase (symmetrical) activity"/>
    <property type="evidence" value="ECO:0007669"/>
    <property type="project" value="UniProtKB-EC"/>
</dbReference>